<evidence type="ECO:0000259" key="8">
    <source>
        <dbReference type="Pfam" id="PF02777"/>
    </source>
</evidence>
<feature type="domain" description="Manganese/iron superoxide dismutase C-terminal" evidence="8">
    <location>
        <begin position="99"/>
        <end position="190"/>
    </location>
</feature>
<keyword evidence="4 6" id="KW-0560">Oxidoreductase</keyword>
<dbReference type="GO" id="GO:0004784">
    <property type="term" value="F:superoxide dismutase activity"/>
    <property type="evidence" value="ECO:0007669"/>
    <property type="project" value="UniProtKB-EC"/>
</dbReference>
<evidence type="ECO:0000313" key="9">
    <source>
        <dbReference type="EMBL" id="OGH88852.1"/>
    </source>
</evidence>
<evidence type="ECO:0000256" key="4">
    <source>
        <dbReference type="ARBA" id="ARBA00023002"/>
    </source>
</evidence>
<dbReference type="Gene3D" id="1.10.287.990">
    <property type="entry name" value="Fe,Mn superoxide dismutase (SOD) domain"/>
    <property type="match status" value="1"/>
</dbReference>
<feature type="binding site" evidence="5">
    <location>
        <position position="84"/>
    </location>
    <ligand>
        <name>Mn(2+)</name>
        <dbReference type="ChEBI" id="CHEBI:29035"/>
    </ligand>
</feature>
<dbReference type="InterPro" id="IPR001189">
    <property type="entry name" value="Mn/Fe_SOD"/>
</dbReference>
<reference evidence="9 10" key="1">
    <citation type="journal article" date="2016" name="Nat. Commun.">
        <title>Thousands of microbial genomes shed light on interconnected biogeochemical processes in an aquifer system.</title>
        <authorList>
            <person name="Anantharaman K."/>
            <person name="Brown C.T."/>
            <person name="Hug L.A."/>
            <person name="Sharon I."/>
            <person name="Castelle C.J."/>
            <person name="Probst A.J."/>
            <person name="Thomas B.C."/>
            <person name="Singh A."/>
            <person name="Wilkins M.J."/>
            <person name="Karaoz U."/>
            <person name="Brodie E.L."/>
            <person name="Williams K.H."/>
            <person name="Hubbard S.S."/>
            <person name="Banfield J.F."/>
        </authorList>
    </citation>
    <scope>NUCLEOTIDE SEQUENCE [LARGE SCALE GENOMIC DNA]</scope>
</reference>
<dbReference type="InterPro" id="IPR036314">
    <property type="entry name" value="SOD_C_sf"/>
</dbReference>
<name>A0A1F6NY41_9BACT</name>
<feature type="domain" description="Manganese/iron superoxide dismutase N-terminal" evidence="7">
    <location>
        <begin position="3"/>
        <end position="91"/>
    </location>
</feature>
<feature type="binding site" evidence="5">
    <location>
        <position position="165"/>
    </location>
    <ligand>
        <name>Mn(2+)</name>
        <dbReference type="ChEBI" id="CHEBI:29035"/>
    </ligand>
</feature>
<feature type="binding site" evidence="5">
    <location>
        <position position="27"/>
    </location>
    <ligand>
        <name>Mn(2+)</name>
        <dbReference type="ChEBI" id="CHEBI:29035"/>
    </ligand>
</feature>
<dbReference type="Proteomes" id="UP000178490">
    <property type="component" value="Unassembled WGS sequence"/>
</dbReference>
<sequence length="193" mass="22505">MMFTLPKLNYAYDALEPFVDALTMEIHHSKHHQTYITNFNAVLEKYPALQALTGEEILKNLNTLEVSEEDRKKIKNHGGGFVNHSLFWEIMGPNKELNEQLIADINSEFGSVEKFKADFTQSAIGQFGSGWAWLVYDENNKLKIYSLPNQDSPLTIGHKPMFCLDVWEHAYYLKYQNRRADYVNNWWNVLKLI</sequence>
<evidence type="ECO:0000256" key="1">
    <source>
        <dbReference type="ARBA" id="ARBA00008714"/>
    </source>
</evidence>
<dbReference type="InterPro" id="IPR036324">
    <property type="entry name" value="Mn/Fe_SOD_N_sf"/>
</dbReference>
<accession>A0A1F6NY41</accession>
<dbReference type="PANTHER" id="PTHR43595">
    <property type="entry name" value="37S RIBOSOMAL PROTEIN S26, MITOCHONDRIAL"/>
    <property type="match status" value="1"/>
</dbReference>
<dbReference type="EC" id="1.15.1.1" evidence="2 6"/>
<dbReference type="AlphaFoldDB" id="A0A1F6NY41"/>
<dbReference type="InterPro" id="IPR019833">
    <property type="entry name" value="Mn/Fe_SOD_BS"/>
</dbReference>
<dbReference type="SUPFAM" id="SSF46609">
    <property type="entry name" value="Fe,Mn superoxide dismutase (SOD), N-terminal domain"/>
    <property type="match status" value="1"/>
</dbReference>
<dbReference type="PANTHER" id="PTHR43595:SF2">
    <property type="entry name" value="SMALL RIBOSOMAL SUBUNIT PROTEIN MS42"/>
    <property type="match status" value="1"/>
</dbReference>
<dbReference type="GO" id="GO:0005737">
    <property type="term" value="C:cytoplasm"/>
    <property type="evidence" value="ECO:0007669"/>
    <property type="project" value="TreeGrafter"/>
</dbReference>
<evidence type="ECO:0000256" key="6">
    <source>
        <dbReference type="RuleBase" id="RU000414"/>
    </source>
</evidence>
<dbReference type="FunFam" id="3.55.40.20:FF:000004">
    <property type="entry name" value="Superoxide dismutase [Fe]"/>
    <property type="match status" value="1"/>
</dbReference>
<dbReference type="InterPro" id="IPR019831">
    <property type="entry name" value="Mn/Fe_SOD_N"/>
</dbReference>
<evidence type="ECO:0000256" key="2">
    <source>
        <dbReference type="ARBA" id="ARBA00012682"/>
    </source>
</evidence>
<dbReference type="Pfam" id="PF02777">
    <property type="entry name" value="Sod_Fe_C"/>
    <property type="match status" value="1"/>
</dbReference>
<dbReference type="SUPFAM" id="SSF54719">
    <property type="entry name" value="Fe,Mn superoxide dismutase (SOD), C-terminal domain"/>
    <property type="match status" value="1"/>
</dbReference>
<evidence type="ECO:0000256" key="5">
    <source>
        <dbReference type="PIRSR" id="PIRSR000349-1"/>
    </source>
</evidence>
<comment type="function">
    <text evidence="6">Destroys radicals which are normally produced within the cells and which are toxic to biological systems.</text>
</comment>
<organism evidence="9 10">
    <name type="scientific">Candidatus Magasanikbacteria bacterium RIFOXYD2_FULL_36_9</name>
    <dbReference type="NCBI Taxonomy" id="1798707"/>
    <lineage>
        <taxon>Bacteria</taxon>
        <taxon>Candidatus Magasanikiibacteriota</taxon>
    </lineage>
</organism>
<gene>
    <name evidence="9" type="ORF">A2537_02625</name>
</gene>
<evidence type="ECO:0000256" key="3">
    <source>
        <dbReference type="ARBA" id="ARBA00022723"/>
    </source>
</evidence>
<feature type="binding site" evidence="5">
    <location>
        <position position="169"/>
    </location>
    <ligand>
        <name>Mn(2+)</name>
        <dbReference type="ChEBI" id="CHEBI:29035"/>
    </ligand>
</feature>
<dbReference type="PRINTS" id="PR01703">
    <property type="entry name" value="MNSODISMTASE"/>
</dbReference>
<evidence type="ECO:0000313" key="10">
    <source>
        <dbReference type="Proteomes" id="UP000178490"/>
    </source>
</evidence>
<dbReference type="PROSITE" id="PS00088">
    <property type="entry name" value="SOD_MN"/>
    <property type="match status" value="1"/>
</dbReference>
<keyword evidence="3 5" id="KW-0479">Metal-binding</keyword>
<dbReference type="EMBL" id="MFRC01000060">
    <property type="protein sequence ID" value="OGH88852.1"/>
    <property type="molecule type" value="Genomic_DNA"/>
</dbReference>
<proteinExistence type="inferred from homology"/>
<comment type="catalytic activity">
    <reaction evidence="6">
        <text>2 superoxide + 2 H(+) = H2O2 + O2</text>
        <dbReference type="Rhea" id="RHEA:20696"/>
        <dbReference type="ChEBI" id="CHEBI:15378"/>
        <dbReference type="ChEBI" id="CHEBI:15379"/>
        <dbReference type="ChEBI" id="CHEBI:16240"/>
        <dbReference type="ChEBI" id="CHEBI:18421"/>
        <dbReference type="EC" id="1.15.1.1"/>
    </reaction>
</comment>
<dbReference type="PIRSF" id="PIRSF000349">
    <property type="entry name" value="SODismutase"/>
    <property type="match status" value="1"/>
</dbReference>
<evidence type="ECO:0000259" key="7">
    <source>
        <dbReference type="Pfam" id="PF00081"/>
    </source>
</evidence>
<comment type="caution">
    <text evidence="9">The sequence shown here is derived from an EMBL/GenBank/DDBJ whole genome shotgun (WGS) entry which is preliminary data.</text>
</comment>
<dbReference type="Pfam" id="PF00081">
    <property type="entry name" value="Sod_Fe_N"/>
    <property type="match status" value="1"/>
</dbReference>
<comment type="similarity">
    <text evidence="1 6">Belongs to the iron/manganese superoxide dismutase family.</text>
</comment>
<dbReference type="InterPro" id="IPR019832">
    <property type="entry name" value="Mn/Fe_SOD_C"/>
</dbReference>
<protein>
    <recommendedName>
        <fullName evidence="2 6">Superoxide dismutase</fullName>
        <ecNumber evidence="2 6">1.15.1.1</ecNumber>
    </recommendedName>
</protein>
<dbReference type="Gene3D" id="3.55.40.20">
    <property type="entry name" value="Iron/manganese superoxide dismutase, C-terminal domain"/>
    <property type="match status" value="1"/>
</dbReference>
<dbReference type="FunFam" id="1.10.287.990:FF:000001">
    <property type="entry name" value="Superoxide dismutase"/>
    <property type="match status" value="1"/>
</dbReference>
<dbReference type="GO" id="GO:0046872">
    <property type="term" value="F:metal ion binding"/>
    <property type="evidence" value="ECO:0007669"/>
    <property type="project" value="UniProtKB-KW"/>
</dbReference>